<dbReference type="GO" id="GO:0046872">
    <property type="term" value="F:metal ion binding"/>
    <property type="evidence" value="ECO:0007669"/>
    <property type="project" value="UniProtKB-KW"/>
</dbReference>
<dbReference type="RefSeq" id="WP_113949514.1">
    <property type="nucleotide sequence ID" value="NZ_QNQU01000011.1"/>
</dbReference>
<proteinExistence type="predicted"/>
<dbReference type="InterPro" id="IPR008979">
    <property type="entry name" value="Galactose-bd-like_sf"/>
</dbReference>
<dbReference type="Pfam" id="PF07635">
    <property type="entry name" value="PSCyt1"/>
    <property type="match status" value="1"/>
</dbReference>
<gene>
    <name evidence="5" type="ORF">DRW42_14355</name>
</gene>
<dbReference type="InterPro" id="IPR022655">
    <property type="entry name" value="DUF1553"/>
</dbReference>
<evidence type="ECO:0000259" key="4">
    <source>
        <dbReference type="PROSITE" id="PS51007"/>
    </source>
</evidence>
<accession>A0A366KX87</accession>
<dbReference type="Pfam" id="PF07583">
    <property type="entry name" value="PSCyt2"/>
    <property type="match status" value="1"/>
</dbReference>
<comment type="caution">
    <text evidence="5">The sequence shown here is derived from an EMBL/GenBank/DDBJ whole genome shotgun (WGS) entry which is preliminary data.</text>
</comment>
<keyword evidence="2 3" id="KW-0408">Iron</keyword>
<dbReference type="Gene3D" id="2.60.120.260">
    <property type="entry name" value="Galactose-binding domain-like"/>
    <property type="match status" value="1"/>
</dbReference>
<evidence type="ECO:0000313" key="5">
    <source>
        <dbReference type="EMBL" id="RBQ06265.1"/>
    </source>
</evidence>
<keyword evidence="6" id="KW-1185">Reference proteome</keyword>
<dbReference type="GO" id="GO:0020037">
    <property type="term" value="F:heme binding"/>
    <property type="evidence" value="ECO:0007669"/>
    <property type="project" value="InterPro"/>
</dbReference>
<dbReference type="Pfam" id="PF07587">
    <property type="entry name" value="PSD1"/>
    <property type="match status" value="1"/>
</dbReference>
<dbReference type="InterPro" id="IPR011444">
    <property type="entry name" value="DUF1549"/>
</dbReference>
<dbReference type="OrthoDB" id="1450284at2"/>
<dbReference type="EMBL" id="QNQU01000011">
    <property type="protein sequence ID" value="RBQ06265.1"/>
    <property type="molecule type" value="Genomic_DNA"/>
</dbReference>
<dbReference type="InterPro" id="IPR011429">
    <property type="entry name" value="Cyt_c_Planctomycete-type"/>
</dbReference>
<dbReference type="InterPro" id="IPR005084">
    <property type="entry name" value="CBM6"/>
</dbReference>
<keyword evidence="1 3" id="KW-0479">Metal-binding</keyword>
<dbReference type="AlphaFoldDB" id="A0A366KX87"/>
<evidence type="ECO:0000256" key="2">
    <source>
        <dbReference type="ARBA" id="ARBA00023004"/>
    </source>
</evidence>
<reference evidence="5 6" key="1">
    <citation type="submission" date="2018-07" db="EMBL/GenBank/DDBJ databases">
        <title>A draft genome of a endophytic bacteria, a new species of Pedobacter.</title>
        <authorList>
            <person name="Zhang Z.D."/>
            <person name="Chen Z.J."/>
        </authorList>
    </citation>
    <scope>NUCLEOTIDE SEQUENCE [LARGE SCALE GENOMIC DNA]</scope>
    <source>
        <strain evidence="5 6">RS10</strain>
    </source>
</reference>
<dbReference type="InterPro" id="IPR009056">
    <property type="entry name" value="Cyt_c-like_dom"/>
</dbReference>
<dbReference type="PANTHER" id="PTHR35889">
    <property type="entry name" value="CYCLOINULO-OLIGOSACCHARIDE FRUCTANOTRANSFERASE-RELATED"/>
    <property type="match status" value="1"/>
</dbReference>
<evidence type="ECO:0000313" key="6">
    <source>
        <dbReference type="Proteomes" id="UP000252081"/>
    </source>
</evidence>
<feature type="domain" description="Cytochrome c" evidence="4">
    <location>
        <begin position="17"/>
        <end position="124"/>
    </location>
</feature>
<dbReference type="CDD" id="cd04084">
    <property type="entry name" value="CBM6_xylanase-like"/>
    <property type="match status" value="1"/>
</dbReference>
<dbReference type="GO" id="GO:0030246">
    <property type="term" value="F:carbohydrate binding"/>
    <property type="evidence" value="ECO:0007669"/>
    <property type="project" value="InterPro"/>
</dbReference>
<protein>
    <recommendedName>
        <fullName evidence="4">Cytochrome c domain-containing protein</fullName>
    </recommendedName>
</protein>
<evidence type="ECO:0000256" key="1">
    <source>
        <dbReference type="ARBA" id="ARBA00022723"/>
    </source>
</evidence>
<keyword evidence="3" id="KW-0349">Heme</keyword>
<sequence length="912" mass="104013">MLLNRKILFAAGFVLVAVALAAFSLFSSEKEIDFNSQVKPILNKKCIACHGGVKQQGGFSVLFREEALAKTKSGKAAIIPGNPEDSEFIKRLKSNDPEERMPYKHPALNNDEIDLLSSWVKQGAKWGKHWAYVSVKPTEVPDVDNDWVRNDLDKFIFAKLEENKLQPSKTADKATLLRRVSLDLIGTYPSDRLARFYLSSKNEQQAYNILVDSLLASPKFGERWASMWLDIARYADTKGYESDPNRNIWAYRDWVIRAFNQDMPYNRFISDQIAGDLFPNPTDAQYIATAFSRNTPTNDEGGTNNEEFRTAAVLDRVNATWEGLMSTTFSCVQCHSHPYDPFKHDEYYKFMSYFNNTRDEDVPEEYPLFKNFNDSLKNQLSHLTGWVKTVSGKERAAEMELFLKTGQPAINSTTADQLVNSVIGNNNIALYFKNSSSARLKSVDLENVDQLILRYNCSKANGTMTLHAGSLNGPVIKSWKLAQTQGYQNVEINFPKQSGVKDVYLKYTNPSVKNPDEFMVYFDWFYFTKQFPGKGRPEYLAYKKTFTGLMDAQVPTTPIMVENPLAMRRKNYVFERGAWTSKGKEVKAAVPNSLAFAMPKNAPDNRMGLAMWLTDKRNPLVSRTMVNRLWEQLYGAGLVETLEDMGTQGMAPTHQELLDFMAYQFMYQYNWSVKKMLKELVMMATYRQDSKVSEELKEKDLFNKFYARGSRVRLSAEQIRDQGLAVCGVLSNKMYGPPVMPWQPQGIWFSPYNGAKWITSGGEEQYRRGIYTYWKRTAPYPSAIAFDGASRVVCSPRRIRTNTPLQALVTLNDSVYIDLARKLALRMEKTGGNNSQAKIARGYEMILYKSIPQNRLKVFEDLYTKAFEEFKKNSASVSAFMGDKQKKYKPEEAAMVLVANAMLNLDEVVTKN</sequence>
<name>A0A366KX87_9SPHI</name>
<dbReference type="GO" id="GO:0009055">
    <property type="term" value="F:electron transfer activity"/>
    <property type="evidence" value="ECO:0007669"/>
    <property type="project" value="InterPro"/>
</dbReference>
<dbReference type="SUPFAM" id="SSF49785">
    <property type="entry name" value="Galactose-binding domain-like"/>
    <property type="match status" value="1"/>
</dbReference>
<dbReference type="PANTHER" id="PTHR35889:SF3">
    <property type="entry name" value="F-BOX DOMAIN-CONTAINING PROTEIN"/>
    <property type="match status" value="1"/>
</dbReference>
<dbReference type="Proteomes" id="UP000252081">
    <property type="component" value="Unassembled WGS sequence"/>
</dbReference>
<dbReference type="PROSITE" id="PS51007">
    <property type="entry name" value="CYTC"/>
    <property type="match status" value="1"/>
</dbReference>
<dbReference type="Pfam" id="PF03422">
    <property type="entry name" value="CBM_6"/>
    <property type="match status" value="1"/>
</dbReference>
<organism evidence="5 6">
    <name type="scientific">Pedobacter miscanthi</name>
    <dbReference type="NCBI Taxonomy" id="2259170"/>
    <lineage>
        <taxon>Bacteria</taxon>
        <taxon>Pseudomonadati</taxon>
        <taxon>Bacteroidota</taxon>
        <taxon>Sphingobacteriia</taxon>
        <taxon>Sphingobacteriales</taxon>
        <taxon>Sphingobacteriaceae</taxon>
        <taxon>Pedobacter</taxon>
    </lineage>
</organism>
<evidence type="ECO:0000256" key="3">
    <source>
        <dbReference type="PROSITE-ProRule" id="PRU00433"/>
    </source>
</evidence>